<evidence type="ECO:0000313" key="3">
    <source>
        <dbReference type="Proteomes" id="UP000276215"/>
    </source>
</evidence>
<evidence type="ECO:0000256" key="1">
    <source>
        <dbReference type="SAM" id="MobiDB-lite"/>
    </source>
</evidence>
<dbReference type="EMBL" id="ML120606">
    <property type="protein sequence ID" value="RPA89186.1"/>
    <property type="molecule type" value="Genomic_DNA"/>
</dbReference>
<reference evidence="2 3" key="1">
    <citation type="journal article" date="2018" name="Nat. Ecol. Evol.">
        <title>Pezizomycetes genomes reveal the molecular basis of ectomycorrhizal truffle lifestyle.</title>
        <authorList>
            <person name="Murat C."/>
            <person name="Payen T."/>
            <person name="Noel B."/>
            <person name="Kuo A."/>
            <person name="Morin E."/>
            <person name="Chen J."/>
            <person name="Kohler A."/>
            <person name="Krizsan K."/>
            <person name="Balestrini R."/>
            <person name="Da Silva C."/>
            <person name="Montanini B."/>
            <person name="Hainaut M."/>
            <person name="Levati E."/>
            <person name="Barry K.W."/>
            <person name="Belfiori B."/>
            <person name="Cichocki N."/>
            <person name="Clum A."/>
            <person name="Dockter R.B."/>
            <person name="Fauchery L."/>
            <person name="Guy J."/>
            <person name="Iotti M."/>
            <person name="Le Tacon F."/>
            <person name="Lindquist E.A."/>
            <person name="Lipzen A."/>
            <person name="Malagnac F."/>
            <person name="Mello A."/>
            <person name="Molinier V."/>
            <person name="Miyauchi S."/>
            <person name="Poulain J."/>
            <person name="Riccioni C."/>
            <person name="Rubini A."/>
            <person name="Sitrit Y."/>
            <person name="Splivallo R."/>
            <person name="Traeger S."/>
            <person name="Wang M."/>
            <person name="Zifcakova L."/>
            <person name="Wipf D."/>
            <person name="Zambonelli A."/>
            <person name="Paolocci F."/>
            <person name="Nowrousian M."/>
            <person name="Ottonello S."/>
            <person name="Baldrian P."/>
            <person name="Spatafora J.W."/>
            <person name="Henrissat B."/>
            <person name="Nagy L.G."/>
            <person name="Aury J.M."/>
            <person name="Wincker P."/>
            <person name="Grigoriev I.V."/>
            <person name="Bonfante P."/>
            <person name="Martin F.M."/>
        </authorList>
    </citation>
    <scope>NUCLEOTIDE SEQUENCE [LARGE SCALE GENOMIC DNA]</scope>
    <source>
        <strain evidence="2 3">120613-1</strain>
    </source>
</reference>
<evidence type="ECO:0000313" key="2">
    <source>
        <dbReference type="EMBL" id="RPA89186.1"/>
    </source>
</evidence>
<feature type="region of interest" description="Disordered" evidence="1">
    <location>
        <begin position="1"/>
        <end position="26"/>
    </location>
</feature>
<accession>A0A3N4ITQ8</accession>
<dbReference type="Proteomes" id="UP000276215">
    <property type="component" value="Unassembled WGS sequence"/>
</dbReference>
<name>A0A3N4ITQ8_9PEZI</name>
<feature type="compositionally biased region" description="Polar residues" evidence="1">
    <location>
        <begin position="7"/>
        <end position="25"/>
    </location>
</feature>
<keyword evidence="3" id="KW-1185">Reference proteome</keyword>
<proteinExistence type="predicted"/>
<dbReference type="AlphaFoldDB" id="A0A3N4ITQ8"/>
<gene>
    <name evidence="2" type="ORF">L873DRAFT_1823340</name>
</gene>
<sequence length="53" mass="5867">MTPPIASDSNYKQQPNTTKQAQNLPTCIDSPKLHKTLQMLPTLPQPSLHCVPL</sequence>
<organism evidence="2 3">
    <name type="scientific">Choiromyces venosus 120613-1</name>
    <dbReference type="NCBI Taxonomy" id="1336337"/>
    <lineage>
        <taxon>Eukaryota</taxon>
        <taxon>Fungi</taxon>
        <taxon>Dikarya</taxon>
        <taxon>Ascomycota</taxon>
        <taxon>Pezizomycotina</taxon>
        <taxon>Pezizomycetes</taxon>
        <taxon>Pezizales</taxon>
        <taxon>Tuberaceae</taxon>
        <taxon>Choiromyces</taxon>
    </lineage>
</organism>
<protein>
    <submittedName>
        <fullName evidence="2">Uncharacterized protein</fullName>
    </submittedName>
</protein>